<dbReference type="InterPro" id="IPR029058">
    <property type="entry name" value="AB_hydrolase_fold"/>
</dbReference>
<dbReference type="Gene3D" id="3.40.50.1820">
    <property type="entry name" value="alpha/beta hydrolase"/>
    <property type="match status" value="1"/>
</dbReference>
<dbReference type="PRINTS" id="PR00111">
    <property type="entry name" value="ABHYDROLASE"/>
</dbReference>
<accession>A0ABQ1GFG3</accession>
<proteinExistence type="predicted"/>
<dbReference type="RefSeq" id="WP_229720930.1">
    <property type="nucleotide sequence ID" value="NZ_BMJA01000003.1"/>
</dbReference>
<reference evidence="3" key="1">
    <citation type="journal article" date="2019" name="Int. J. Syst. Evol. Microbiol.">
        <title>The Global Catalogue of Microorganisms (GCM) 10K type strain sequencing project: providing services to taxonomists for standard genome sequencing and annotation.</title>
        <authorList>
            <consortium name="The Broad Institute Genomics Platform"/>
            <consortium name="The Broad Institute Genome Sequencing Center for Infectious Disease"/>
            <person name="Wu L."/>
            <person name="Ma J."/>
        </authorList>
    </citation>
    <scope>NUCLEOTIDE SEQUENCE [LARGE SCALE GENOMIC DNA]</scope>
    <source>
        <strain evidence="3">CGMCC 1.15439</strain>
    </source>
</reference>
<comment type="caution">
    <text evidence="2">The sequence shown here is derived from an EMBL/GenBank/DDBJ whole genome shotgun (WGS) entry which is preliminary data.</text>
</comment>
<sequence length="286" mass="31263">MSMLQVEMDSLGRPIELYYEDIGYGPPVVLLHGYPFDHAMWEEQAFALASGGCRVITYDRRGFGKSSKPADGYNFNRFADDLKALLETLDLHDVTLVGFAMGAAEVVRYMSRHLGQRVTRFALVSAVTPGMAKSKDNPDGADEAKFDDICTRIRADRFSYIDQFVDQLFDDSGASRAVVDWVKSLAEPASRIAMIGCVRAFADTDFTGDMGAAINLPSLVIHGTHDRIAPFASHGRRTADLLPGSVLRTYEGAGHGLFVTHGAMLSEDLLGLVRTPPSQTLPPPVF</sequence>
<name>A0ABQ1GFG3_9GAMM</name>
<evidence type="ECO:0000313" key="3">
    <source>
        <dbReference type="Proteomes" id="UP000620046"/>
    </source>
</evidence>
<dbReference type="EMBL" id="BMJA01000003">
    <property type="protein sequence ID" value="GGA42635.1"/>
    <property type="molecule type" value="Genomic_DNA"/>
</dbReference>
<dbReference type="Proteomes" id="UP000620046">
    <property type="component" value="Unassembled WGS sequence"/>
</dbReference>
<gene>
    <name evidence="2" type="ORF">GCM10010981_34670</name>
</gene>
<feature type="domain" description="AB hydrolase-1" evidence="1">
    <location>
        <begin position="26"/>
        <end position="261"/>
    </location>
</feature>
<dbReference type="Pfam" id="PF00561">
    <property type="entry name" value="Abhydrolase_1"/>
    <property type="match status" value="1"/>
</dbReference>
<protein>
    <submittedName>
        <fullName evidence="2">Arylesterase</fullName>
    </submittedName>
</protein>
<dbReference type="PANTHER" id="PTHR43433:SF4">
    <property type="entry name" value="NON-HEME CHLOROPEROXIDASE-RELATED"/>
    <property type="match status" value="1"/>
</dbReference>
<organism evidence="2 3">
    <name type="scientific">Dyella nitratireducens</name>
    <dbReference type="NCBI Taxonomy" id="1849580"/>
    <lineage>
        <taxon>Bacteria</taxon>
        <taxon>Pseudomonadati</taxon>
        <taxon>Pseudomonadota</taxon>
        <taxon>Gammaproteobacteria</taxon>
        <taxon>Lysobacterales</taxon>
        <taxon>Rhodanobacteraceae</taxon>
        <taxon>Dyella</taxon>
    </lineage>
</organism>
<keyword evidence="3" id="KW-1185">Reference proteome</keyword>
<dbReference type="PANTHER" id="PTHR43433">
    <property type="entry name" value="HYDROLASE, ALPHA/BETA FOLD FAMILY PROTEIN"/>
    <property type="match status" value="1"/>
</dbReference>
<dbReference type="SUPFAM" id="SSF53474">
    <property type="entry name" value="alpha/beta-Hydrolases"/>
    <property type="match status" value="1"/>
</dbReference>
<dbReference type="InterPro" id="IPR050471">
    <property type="entry name" value="AB_hydrolase"/>
</dbReference>
<evidence type="ECO:0000313" key="2">
    <source>
        <dbReference type="EMBL" id="GGA42635.1"/>
    </source>
</evidence>
<dbReference type="InterPro" id="IPR000073">
    <property type="entry name" value="AB_hydrolase_1"/>
</dbReference>
<evidence type="ECO:0000259" key="1">
    <source>
        <dbReference type="Pfam" id="PF00561"/>
    </source>
</evidence>